<accession>A0A976UBS8</accession>
<organism evidence="1">
    <name type="scientific">Yangshan Harbor Nitrososphaeria virus</name>
    <dbReference type="NCBI Taxonomy" id="2969597"/>
    <lineage>
        <taxon>Viruses</taxon>
        <taxon>Duplodnaviria</taxon>
        <taxon>Heunggongvirae</taxon>
        <taxon>Uroviricota</taxon>
        <taxon>Caudoviricetes</taxon>
    </lineage>
</organism>
<protein>
    <submittedName>
        <fullName evidence="1">Uncharacterized protein</fullName>
    </submittedName>
</protein>
<proteinExistence type="predicted"/>
<dbReference type="EMBL" id="ON649703">
    <property type="protein sequence ID" value="UVF62646.1"/>
    <property type="molecule type" value="Genomic_DNA"/>
</dbReference>
<name>A0A976UBS8_9CAUD</name>
<evidence type="ECO:0000313" key="1">
    <source>
        <dbReference type="EMBL" id="UVF62646.1"/>
    </source>
</evidence>
<sequence>MNEEAKQLIDRISSISDNVKKDLKPLVQKLAKNIGDNIDKAEIKNLAALEGIKDPEIKDVASIMNRLRKKYEWSFGKTALYSYIQKEYMDSKVKEYEKPVRINDNYIESHIDELKEKIRDYERKNTPAKDIITKARQQDIEKYETWNCHMAGELAALAVKMENEHNAKDKHGNHLCQHEDKLCKDYARRIKMVRDSRFATDANSYDAILLGANSTQSLKNSISGEWEFKTVWEIRDDEEDCRECIHENCRTEKCKHECHRVVRPMTTKGLKYAIKTNEDLKELDKRIKYLVEVDNDICRMGKMLLQNPKSKKQLGIAAIKRLIYAHIEKEECTQCDLFLNKNPTFLDDLE</sequence>
<reference evidence="1" key="1">
    <citation type="submission" date="2022-05" db="EMBL/GenBank/DDBJ databases">
        <title>Diverse viruses of marine archaea discovered using metagenomics.</title>
        <authorList>
            <person name="Zhou Y."/>
        </authorList>
    </citation>
    <scope>NUCLEOTIDE SEQUENCE</scope>
    <source>
        <strain evidence="1">YSH_354833</strain>
    </source>
</reference>